<dbReference type="AlphaFoldDB" id="A0A1Y2G0I4"/>
<feature type="transmembrane region" description="Helical" evidence="2">
    <location>
        <begin position="172"/>
        <end position="196"/>
    </location>
</feature>
<accession>A0A1Y2G0I4</accession>
<dbReference type="PANTHER" id="PTHR31082:SF4">
    <property type="entry name" value="PHEROMONE-REGULATED MEMBRANE PROTEIN 10"/>
    <property type="match status" value="1"/>
</dbReference>
<protein>
    <recommendedName>
        <fullName evidence="3">Threonine/serine exporter-like N-terminal domain-containing protein</fullName>
    </recommendedName>
</protein>
<dbReference type="FunCoup" id="A0A1Y2G0I4">
    <property type="interactions" value="4"/>
</dbReference>
<feature type="transmembrane region" description="Helical" evidence="2">
    <location>
        <begin position="147"/>
        <end position="166"/>
    </location>
</feature>
<feature type="transmembrane region" description="Helical" evidence="2">
    <location>
        <begin position="208"/>
        <end position="229"/>
    </location>
</feature>
<dbReference type="EMBL" id="MCGR01000010">
    <property type="protein sequence ID" value="ORY88404.1"/>
    <property type="molecule type" value="Genomic_DNA"/>
</dbReference>
<feature type="domain" description="Threonine/serine exporter-like N-terminal" evidence="3">
    <location>
        <begin position="1"/>
        <end position="227"/>
    </location>
</feature>
<keyword evidence="5" id="KW-1185">Reference proteome</keyword>
<dbReference type="OrthoDB" id="413008at2759"/>
<reference evidence="4 5" key="1">
    <citation type="submission" date="2016-07" db="EMBL/GenBank/DDBJ databases">
        <title>Pervasive Adenine N6-methylation of Active Genes in Fungi.</title>
        <authorList>
            <consortium name="DOE Joint Genome Institute"/>
            <person name="Mondo S.J."/>
            <person name="Dannebaum R.O."/>
            <person name="Kuo R.C."/>
            <person name="Labutti K."/>
            <person name="Haridas S."/>
            <person name="Kuo A."/>
            <person name="Salamov A."/>
            <person name="Ahrendt S.R."/>
            <person name="Lipzen A."/>
            <person name="Sullivan W."/>
            <person name="Andreopoulos W.B."/>
            <person name="Clum A."/>
            <person name="Lindquist E."/>
            <person name="Daum C."/>
            <person name="Ramamoorthy G.K."/>
            <person name="Gryganskyi A."/>
            <person name="Culley D."/>
            <person name="Magnuson J.K."/>
            <person name="James T.Y."/>
            <person name="O'Malley M.A."/>
            <person name="Stajich J.E."/>
            <person name="Spatafora J.W."/>
            <person name="Visel A."/>
            <person name="Grigoriev I.V."/>
        </authorList>
    </citation>
    <scope>NUCLEOTIDE SEQUENCE [LARGE SCALE GENOMIC DNA]</scope>
    <source>
        <strain evidence="4 5">62-1032</strain>
    </source>
</reference>
<name>A0A1Y2G0I4_9BASI</name>
<evidence type="ECO:0000313" key="5">
    <source>
        <dbReference type="Proteomes" id="UP000193467"/>
    </source>
</evidence>
<sequence>YGAPTHRLEAQIQATARVLELELQCIYLPGMMLISFGDSQTHTSDVKFLKQANGLDLGKIQAAFAIYNTVVRDKVSVTDAALQLDELFLEPPKYKLWQQLIIGGLAGAFIMPSAFYGSFIDCLVAIPLGMLLVLVQVLCSRNDLYSSLFEIVIACLNAVLAAALAKTKHFCFASVASGSVVLILPGYIVLCGALELANRSIIAGSVRLVYSVLYALFLGFGLSAGSEVYQRISGSKIEVINAPWYRATIPQWWYFLTIPAFLLMLALRNGQPFYRKETIVMLLVGSAGFCCNFFSGRAFVNRPDITSAIGAFAIGLLSNLYGKSTRSSGFVIVVVAVFIQLPSGLLNGGLLKFASDSTSGSSDAFSSGLSAAQTLVEVAIGLTVGLFVAAAGECC</sequence>
<keyword evidence="2" id="KW-0812">Transmembrane</keyword>
<keyword evidence="2" id="KW-1133">Transmembrane helix</keyword>
<proteinExistence type="inferred from homology"/>
<feature type="transmembrane region" description="Helical" evidence="2">
    <location>
        <begin position="279"/>
        <end position="299"/>
    </location>
</feature>
<dbReference type="PANTHER" id="PTHR31082">
    <property type="entry name" value="PHEROMONE-REGULATED MEMBRANE PROTEIN 10"/>
    <property type="match status" value="1"/>
</dbReference>
<feature type="non-terminal residue" evidence="4">
    <location>
        <position position="1"/>
    </location>
</feature>
<dbReference type="Proteomes" id="UP000193467">
    <property type="component" value="Unassembled WGS sequence"/>
</dbReference>
<keyword evidence="2" id="KW-0472">Membrane</keyword>
<feature type="transmembrane region" description="Helical" evidence="2">
    <location>
        <begin position="371"/>
        <end position="392"/>
    </location>
</feature>
<dbReference type="InterPro" id="IPR051361">
    <property type="entry name" value="ThrE/Ser_Exporter"/>
</dbReference>
<evidence type="ECO:0000256" key="2">
    <source>
        <dbReference type="SAM" id="Phobius"/>
    </source>
</evidence>
<feature type="transmembrane region" description="Helical" evidence="2">
    <location>
        <begin position="123"/>
        <end position="140"/>
    </location>
</feature>
<feature type="transmembrane region" description="Helical" evidence="2">
    <location>
        <begin position="329"/>
        <end position="351"/>
    </location>
</feature>
<evidence type="ECO:0000259" key="3">
    <source>
        <dbReference type="Pfam" id="PF06738"/>
    </source>
</evidence>
<dbReference type="STRING" id="106004.A0A1Y2G0I4"/>
<feature type="transmembrane region" description="Helical" evidence="2">
    <location>
        <begin position="249"/>
        <end position="267"/>
    </location>
</feature>
<comment type="similarity">
    <text evidence="1">Belongs to the ThrE exporter (TC 2.A.79) family.</text>
</comment>
<dbReference type="InterPro" id="IPR010619">
    <property type="entry name" value="ThrE-like_N"/>
</dbReference>
<evidence type="ECO:0000313" key="4">
    <source>
        <dbReference type="EMBL" id="ORY88404.1"/>
    </source>
</evidence>
<gene>
    <name evidence="4" type="ORF">BCR35DRAFT_263408</name>
</gene>
<dbReference type="GO" id="GO:0022857">
    <property type="term" value="F:transmembrane transporter activity"/>
    <property type="evidence" value="ECO:0007669"/>
    <property type="project" value="InterPro"/>
</dbReference>
<evidence type="ECO:0000256" key="1">
    <source>
        <dbReference type="ARBA" id="ARBA00034125"/>
    </source>
</evidence>
<dbReference type="InParanoid" id="A0A1Y2G0I4"/>
<organism evidence="4 5">
    <name type="scientific">Leucosporidium creatinivorum</name>
    <dbReference type="NCBI Taxonomy" id="106004"/>
    <lineage>
        <taxon>Eukaryota</taxon>
        <taxon>Fungi</taxon>
        <taxon>Dikarya</taxon>
        <taxon>Basidiomycota</taxon>
        <taxon>Pucciniomycotina</taxon>
        <taxon>Microbotryomycetes</taxon>
        <taxon>Leucosporidiales</taxon>
        <taxon>Leucosporidium</taxon>
    </lineage>
</organism>
<feature type="transmembrane region" description="Helical" evidence="2">
    <location>
        <begin position="305"/>
        <end position="322"/>
    </location>
</feature>
<comment type="caution">
    <text evidence="4">The sequence shown here is derived from an EMBL/GenBank/DDBJ whole genome shotgun (WGS) entry which is preliminary data.</text>
</comment>
<dbReference type="Pfam" id="PF06738">
    <property type="entry name" value="ThrE"/>
    <property type="match status" value="1"/>
</dbReference>